<evidence type="ECO:0000313" key="1">
    <source>
        <dbReference type="EMBL" id="WKD48236.1"/>
    </source>
</evidence>
<organism evidence="1 2">
    <name type="scientific">Microbulbifer spongiae</name>
    <dbReference type="NCBI Taxonomy" id="2944933"/>
    <lineage>
        <taxon>Bacteria</taxon>
        <taxon>Pseudomonadati</taxon>
        <taxon>Pseudomonadota</taxon>
        <taxon>Gammaproteobacteria</taxon>
        <taxon>Cellvibrionales</taxon>
        <taxon>Microbulbiferaceae</taxon>
        <taxon>Microbulbifer</taxon>
    </lineage>
</organism>
<name>A0ABY9E7C2_9GAMM</name>
<dbReference type="Proteomes" id="UP001321520">
    <property type="component" value="Chromosome"/>
</dbReference>
<proteinExistence type="predicted"/>
<protein>
    <submittedName>
        <fullName evidence="1">Uncharacterized protein</fullName>
    </submittedName>
</protein>
<accession>A0ABY9E7C2</accession>
<dbReference type="RefSeq" id="WP_301413908.1">
    <property type="nucleotide sequence ID" value="NZ_CP098023.1"/>
</dbReference>
<evidence type="ECO:0000313" key="2">
    <source>
        <dbReference type="Proteomes" id="UP001321520"/>
    </source>
</evidence>
<sequence>MPNHAPVVPVARVDQLVTQSLDLAIISLEAVEKLRTLFRTIAYIPENNPTTQELAALGAQLAGEWADVIDSDREDLERLEKVQRYREETKPRV</sequence>
<keyword evidence="2" id="KW-1185">Reference proteome</keyword>
<dbReference type="EMBL" id="CP098023">
    <property type="protein sequence ID" value="WKD48236.1"/>
    <property type="molecule type" value="Genomic_DNA"/>
</dbReference>
<gene>
    <name evidence="1" type="ORF">M8T91_09815</name>
</gene>
<reference evidence="1 2" key="1">
    <citation type="submission" date="2022-05" db="EMBL/GenBank/DDBJ databases">
        <title>Microbulbifer sp. nov., isolated from sponge.</title>
        <authorList>
            <person name="Gao L."/>
        </authorList>
    </citation>
    <scope>NUCLEOTIDE SEQUENCE [LARGE SCALE GENOMIC DNA]</scope>
    <source>
        <strain evidence="1 2">MI-G</strain>
    </source>
</reference>